<gene>
    <name evidence="2" type="ORF">F9K24_16215</name>
</gene>
<proteinExistence type="predicted"/>
<evidence type="ECO:0000313" key="3">
    <source>
        <dbReference type="Proteomes" id="UP000460298"/>
    </source>
</evidence>
<reference evidence="2 3" key="1">
    <citation type="submission" date="2019-10" db="EMBL/GenBank/DDBJ databases">
        <title>Extracellular Electron Transfer in a Candidatus Methanoperedens spp. Enrichment Culture.</title>
        <authorList>
            <person name="Berger S."/>
            <person name="Rangel Shaw D."/>
            <person name="Berben T."/>
            <person name="In 'T Zandt M."/>
            <person name="Frank J."/>
            <person name="Reimann J."/>
            <person name="Jetten M.S.M."/>
            <person name="Welte C.U."/>
        </authorList>
    </citation>
    <scope>NUCLEOTIDE SEQUENCE [LARGE SCALE GENOMIC DNA]</scope>
    <source>
        <strain evidence="2">SB12</strain>
    </source>
</reference>
<dbReference type="Proteomes" id="UP000460298">
    <property type="component" value="Unassembled WGS sequence"/>
</dbReference>
<feature type="region of interest" description="Disordered" evidence="1">
    <location>
        <begin position="1"/>
        <end position="37"/>
    </location>
</feature>
<sequence>MEEKGMGEDIKRTDGSEGRSDWIPPYPSIADERFSDKENRLEERYKQARAEVRRLEDEYNGSPTEEILNKIRLANIEANLLYGEYAEFVLSRRRQRVLRSKMTTASRRS</sequence>
<dbReference type="AlphaFoldDB" id="A0A833GZ64"/>
<evidence type="ECO:0000256" key="1">
    <source>
        <dbReference type="SAM" id="MobiDB-lite"/>
    </source>
</evidence>
<feature type="compositionally biased region" description="Basic and acidic residues" evidence="1">
    <location>
        <begin position="1"/>
        <end position="20"/>
    </location>
</feature>
<protein>
    <submittedName>
        <fullName evidence="2">Uncharacterized protein</fullName>
    </submittedName>
</protein>
<evidence type="ECO:0000313" key="2">
    <source>
        <dbReference type="EMBL" id="KAB2930586.1"/>
    </source>
</evidence>
<name>A0A833GZ64_9LEPT</name>
<comment type="caution">
    <text evidence="2">The sequence shown here is derived from an EMBL/GenBank/DDBJ whole genome shotgun (WGS) entry which is preliminary data.</text>
</comment>
<accession>A0A833GZ64</accession>
<organism evidence="2 3">
    <name type="scientific">Leptonema illini</name>
    <dbReference type="NCBI Taxonomy" id="183"/>
    <lineage>
        <taxon>Bacteria</taxon>
        <taxon>Pseudomonadati</taxon>
        <taxon>Spirochaetota</taxon>
        <taxon>Spirochaetia</taxon>
        <taxon>Leptospirales</taxon>
        <taxon>Leptospiraceae</taxon>
        <taxon>Leptonema</taxon>
    </lineage>
</organism>
<dbReference type="EMBL" id="WBUI01000019">
    <property type="protein sequence ID" value="KAB2930586.1"/>
    <property type="molecule type" value="Genomic_DNA"/>
</dbReference>